<dbReference type="RefSeq" id="WP_164656752.1">
    <property type="nucleotide sequence ID" value="NZ_JAAIJR010000184.1"/>
</dbReference>
<evidence type="ECO:0000313" key="1">
    <source>
        <dbReference type="EMBL" id="NEX23314.1"/>
    </source>
</evidence>
<accession>A0A6P1E5L4</accession>
<dbReference type="AlphaFoldDB" id="A0A6P1E5L4"/>
<evidence type="ECO:0000313" key="2">
    <source>
        <dbReference type="Proteomes" id="UP000471640"/>
    </source>
</evidence>
<sequence length="66" mass="7471">MTADIAWRVLEHRDLTTDAVLRLIRTDDVEPTDGVALIDGDVLLLCEQVRAEIDLRGIDDADLKRR</sequence>
<reference evidence="2" key="1">
    <citation type="journal article" date="2020" name="Microbiol. Resour. Announc.">
        <title>Draft Genome Sequences of Thiorhodococcus mannitoliphagus and Thiorhodococcus minor, Purple Sulfur Photosynthetic Bacteria in the Gammaproteobacterial Family Chromatiaceae.</title>
        <authorList>
            <person name="Aviles F.A."/>
            <person name="Meyer T.E."/>
            <person name="Kyndt J.A."/>
        </authorList>
    </citation>
    <scope>NUCLEOTIDE SEQUENCE [LARGE SCALE GENOMIC DNA]</scope>
    <source>
        <strain evidence="2">DSM 18266</strain>
    </source>
</reference>
<reference evidence="1 2" key="2">
    <citation type="submission" date="2020-02" db="EMBL/GenBank/DDBJ databases">
        <title>Genome sequences of Thiorhodococcus mannitoliphagus and Thiorhodococcus minor, purple sulfur photosynthetic bacteria in the gammaproteobacterial family, Chromatiaceae.</title>
        <authorList>
            <person name="Aviles F.A."/>
            <person name="Meyer T.E."/>
            <person name="Kyndt J.A."/>
        </authorList>
    </citation>
    <scope>NUCLEOTIDE SEQUENCE [LARGE SCALE GENOMIC DNA]</scope>
    <source>
        <strain evidence="1 2">DSM 18266</strain>
    </source>
</reference>
<name>A0A6P1E5L4_9GAMM</name>
<protein>
    <submittedName>
        <fullName evidence="1">Uncharacterized protein</fullName>
    </submittedName>
</protein>
<dbReference type="Proteomes" id="UP000471640">
    <property type="component" value="Unassembled WGS sequence"/>
</dbReference>
<organism evidence="1 2">
    <name type="scientific">Thiorhodococcus mannitoliphagus</name>
    <dbReference type="NCBI Taxonomy" id="329406"/>
    <lineage>
        <taxon>Bacteria</taxon>
        <taxon>Pseudomonadati</taxon>
        <taxon>Pseudomonadota</taxon>
        <taxon>Gammaproteobacteria</taxon>
        <taxon>Chromatiales</taxon>
        <taxon>Chromatiaceae</taxon>
        <taxon>Thiorhodococcus</taxon>
    </lineage>
</organism>
<gene>
    <name evidence="1" type="ORF">G3480_23955</name>
</gene>
<keyword evidence="2" id="KW-1185">Reference proteome</keyword>
<dbReference type="EMBL" id="JAAIJR010000184">
    <property type="protein sequence ID" value="NEX23314.1"/>
    <property type="molecule type" value="Genomic_DNA"/>
</dbReference>
<comment type="caution">
    <text evidence="1">The sequence shown here is derived from an EMBL/GenBank/DDBJ whole genome shotgun (WGS) entry which is preliminary data.</text>
</comment>
<proteinExistence type="predicted"/>